<evidence type="ECO:0000313" key="1">
    <source>
        <dbReference type="EMBL" id="AYF03767.1"/>
    </source>
</evidence>
<dbReference type="InterPro" id="IPR023214">
    <property type="entry name" value="HAD_sf"/>
</dbReference>
<protein>
    <recommendedName>
        <fullName evidence="3">Haloacid dehalogenase-like hydrolase</fullName>
    </recommendedName>
</protein>
<proteinExistence type="predicted"/>
<organism evidence="1 2">
    <name type="scientific">Paracoccus yeei</name>
    <dbReference type="NCBI Taxonomy" id="147645"/>
    <lineage>
        <taxon>Bacteria</taxon>
        <taxon>Pseudomonadati</taxon>
        <taxon>Pseudomonadota</taxon>
        <taxon>Alphaproteobacteria</taxon>
        <taxon>Rhodobacterales</taxon>
        <taxon>Paracoccaceae</taxon>
        <taxon>Paracoccus</taxon>
    </lineage>
</organism>
<evidence type="ECO:0000313" key="2">
    <source>
        <dbReference type="Proteomes" id="UP000272010"/>
    </source>
</evidence>
<dbReference type="EMBL" id="CP031080">
    <property type="protein sequence ID" value="AYF03767.1"/>
    <property type="molecule type" value="Genomic_DNA"/>
</dbReference>
<reference evidence="2" key="1">
    <citation type="submission" date="2018-07" db="EMBL/GenBank/DDBJ databases">
        <title>Genome Structure of the Opportunistic Pathogen Paracoccus yeei (Alphaproteobacteria) and Identification of Putative Virulence Factors.</title>
        <authorList>
            <person name="Lasek R."/>
            <person name="Szuplewska M."/>
            <person name="Mitura M."/>
            <person name="Decewicz P."/>
            <person name="Chmielowska C."/>
            <person name="Pawlot A."/>
            <person name="Sentkowska D."/>
            <person name="Czarnecki J."/>
            <person name="Bartosik D."/>
        </authorList>
    </citation>
    <scope>NUCLEOTIDE SEQUENCE [LARGE SCALE GENOMIC DNA]</scope>
    <source>
        <strain evidence="2">CCUG 32053</strain>
        <plasmid evidence="2">pyee2</plasmid>
    </source>
</reference>
<gene>
    <name evidence="1" type="ORF">PY32053_04233</name>
</gene>
<dbReference type="CDD" id="cd01427">
    <property type="entry name" value="HAD_like"/>
    <property type="match status" value="1"/>
</dbReference>
<dbReference type="SUPFAM" id="SSF56784">
    <property type="entry name" value="HAD-like"/>
    <property type="match status" value="1"/>
</dbReference>
<accession>A0A386USZ4</accession>
<name>A0A386USZ4_9RHOB</name>
<sequence>MIEVLDYLRDDDFLTWIISGGGVDFMRPRVDGTYDIPPSQVIGSQIDLAYEEGGIFHRQAGLHANNDKAIKPMGILRQIGRPPVIAFGNSDGDFQMLDYATSGPGRRLGVIIHHTDGGSHGSLRPQSPVGRLDRALDEAERRGWLLVDMRSDWAQVFRSAP</sequence>
<dbReference type="AlphaFoldDB" id="A0A386USZ4"/>
<evidence type="ECO:0008006" key="3">
    <source>
        <dbReference type="Google" id="ProtNLM"/>
    </source>
</evidence>
<dbReference type="InterPro" id="IPR036412">
    <property type="entry name" value="HAD-like_sf"/>
</dbReference>
<geneLocation type="plasmid" evidence="2">
    <name>pyee2</name>
</geneLocation>
<dbReference type="Gene3D" id="3.40.50.1000">
    <property type="entry name" value="HAD superfamily/HAD-like"/>
    <property type="match status" value="1"/>
</dbReference>
<dbReference type="Proteomes" id="UP000272010">
    <property type="component" value="Plasmid pYEE2"/>
</dbReference>
<keyword evidence="1" id="KW-0614">Plasmid</keyword>